<dbReference type="InterPro" id="IPR050114">
    <property type="entry name" value="UPF0173_UPF0282_UlaG_hydrolase"/>
</dbReference>
<reference evidence="2 3" key="1">
    <citation type="submission" date="2018-09" db="EMBL/GenBank/DDBJ databases">
        <authorList>
            <person name="Zhu H."/>
        </authorList>
    </citation>
    <scope>NUCLEOTIDE SEQUENCE [LARGE SCALE GENOMIC DNA]</scope>
    <source>
        <strain evidence="2 3">K2R10-39</strain>
    </source>
</reference>
<protein>
    <submittedName>
        <fullName evidence="2">MBL fold metallo-hydrolase</fullName>
    </submittedName>
</protein>
<evidence type="ECO:0000313" key="2">
    <source>
        <dbReference type="EMBL" id="RJF96660.1"/>
    </source>
</evidence>
<dbReference type="AlphaFoldDB" id="A0A418WVF1"/>
<dbReference type="GO" id="GO:0016787">
    <property type="term" value="F:hydrolase activity"/>
    <property type="evidence" value="ECO:0007669"/>
    <property type="project" value="UniProtKB-KW"/>
</dbReference>
<dbReference type="Proteomes" id="UP000285190">
    <property type="component" value="Unassembled WGS sequence"/>
</dbReference>
<dbReference type="RefSeq" id="WP_119742757.1">
    <property type="nucleotide sequence ID" value="NZ_QYUN01000003.1"/>
</dbReference>
<proteinExistence type="predicted"/>
<keyword evidence="3" id="KW-1185">Reference proteome</keyword>
<comment type="caution">
    <text evidence="2">The sequence shown here is derived from an EMBL/GenBank/DDBJ whole genome shotgun (WGS) entry which is preliminary data.</text>
</comment>
<gene>
    <name evidence="2" type="ORF">D3870_19775</name>
</gene>
<evidence type="ECO:0000256" key="1">
    <source>
        <dbReference type="ARBA" id="ARBA00022801"/>
    </source>
</evidence>
<dbReference type="SUPFAM" id="SSF56281">
    <property type="entry name" value="Metallo-hydrolase/oxidoreductase"/>
    <property type="match status" value="1"/>
</dbReference>
<dbReference type="PANTHER" id="PTHR43546">
    <property type="entry name" value="UPF0173 METAL-DEPENDENT HYDROLASE MJ1163-RELATED"/>
    <property type="match status" value="1"/>
</dbReference>
<dbReference type="PANTHER" id="PTHR43546:SF9">
    <property type="entry name" value="L-ASCORBATE-6-PHOSPHATE LACTONASE ULAG-RELATED"/>
    <property type="match status" value="1"/>
</dbReference>
<keyword evidence="1 2" id="KW-0378">Hydrolase</keyword>
<dbReference type="Pfam" id="PF13483">
    <property type="entry name" value="Lactamase_B_3"/>
    <property type="match status" value="1"/>
</dbReference>
<accession>A0A418WVF1</accession>
<dbReference type="Gene3D" id="3.60.15.10">
    <property type="entry name" value="Ribonuclease Z/Hydroxyacylglutathione hydrolase-like"/>
    <property type="match status" value="1"/>
</dbReference>
<dbReference type="OrthoDB" id="9803916at2"/>
<dbReference type="CDD" id="cd06262">
    <property type="entry name" value="metallo-hydrolase-like_MBL-fold"/>
    <property type="match status" value="1"/>
</dbReference>
<dbReference type="InterPro" id="IPR036866">
    <property type="entry name" value="RibonucZ/Hydroxyglut_hydro"/>
</dbReference>
<name>A0A418WVF1_9BURK</name>
<organism evidence="2 3">
    <name type="scientific">Noviherbaspirillum cavernae</name>
    <dbReference type="NCBI Taxonomy" id="2320862"/>
    <lineage>
        <taxon>Bacteria</taxon>
        <taxon>Pseudomonadati</taxon>
        <taxon>Pseudomonadota</taxon>
        <taxon>Betaproteobacteria</taxon>
        <taxon>Burkholderiales</taxon>
        <taxon>Oxalobacteraceae</taxon>
        <taxon>Noviherbaspirillum</taxon>
    </lineage>
</organism>
<dbReference type="EMBL" id="QYUN01000003">
    <property type="protein sequence ID" value="RJF96660.1"/>
    <property type="molecule type" value="Genomic_DNA"/>
</dbReference>
<sequence length="275" mass="30024">MKITQLRNATILIDIGADRILVDPMLARKDALPPLRILGGRTQRNPIVELPAEAEAALESVTHCLITHCQKGHFDHLDRAGMKWLREKRIPVICTPHDAGYLSERGLNVRPLPPHHEQPSSFLGGHIRTVRCTHGRGMIGMLMEHGVGYLIEVPGEPSLYLSGDTVLTPRIRDFVSRHQPDISIVPAGGARMDIGQDIIMGVDEVIEFTHLSRGLVVANHLEALSHCPVTRTELADAATRAGVASQLRILADGESWLASAPGSVLSSSLQREMVS</sequence>
<evidence type="ECO:0000313" key="3">
    <source>
        <dbReference type="Proteomes" id="UP000285190"/>
    </source>
</evidence>